<organism evidence="7 8">
    <name type="scientific">Lactococcus hircilactis</name>
    <dbReference type="NCBI Taxonomy" id="1494462"/>
    <lineage>
        <taxon>Bacteria</taxon>
        <taxon>Bacillati</taxon>
        <taxon>Bacillota</taxon>
        <taxon>Bacilli</taxon>
        <taxon>Lactobacillales</taxon>
        <taxon>Streptococcaceae</taxon>
        <taxon>Lactococcus</taxon>
    </lineage>
</organism>
<dbReference type="NCBIfam" id="NF007154">
    <property type="entry name" value="PRK09589.1"/>
    <property type="match status" value="1"/>
</dbReference>
<dbReference type="PROSITE" id="PS00572">
    <property type="entry name" value="GLYCOSYL_HYDROL_F1_1"/>
    <property type="match status" value="1"/>
</dbReference>
<evidence type="ECO:0000256" key="6">
    <source>
        <dbReference type="RuleBase" id="RU004468"/>
    </source>
</evidence>
<proteinExistence type="inferred from homology"/>
<comment type="caution">
    <text evidence="7">The sequence shown here is derived from an EMBL/GenBank/DDBJ whole genome shotgun (WGS) entry which is preliminary data.</text>
</comment>
<dbReference type="GO" id="GO:0005829">
    <property type="term" value="C:cytosol"/>
    <property type="evidence" value="ECO:0007669"/>
    <property type="project" value="TreeGrafter"/>
</dbReference>
<reference evidence="7 8" key="1">
    <citation type="submission" date="2019-10" db="EMBL/GenBank/DDBJ databases">
        <authorList>
            <person name="Dong K."/>
        </authorList>
    </citation>
    <scope>NUCLEOTIDE SEQUENCE [LARGE SCALE GENOMIC DNA]</scope>
    <source>
        <strain evidence="7 8">DSM 28960</strain>
    </source>
</reference>
<sequence length="485" mass="56242">MKKKFPEHFLWGGAVAAHQIEGGYDQQGRGLSCADVMTAGSNGVEREITHGIVEGKYYPNHEAIDFYHRYKSDIRLFKELGLKAFRTSISWSRIFPNGDDHEPNEGGLQFYDDLFDELLKNGIEPVITLSHFEIPYHLYEVYGGFRNKKLIDFFVRYAQVVMHRYKDKVKYWMTFNEINNQADGQSDLHAWTNSAIQFEEGENREAVIFQAGLNELIASSKVVKLGHEINPDFQIGCMMAYVPVYAYTCQPTDQMASIKVMHRRYFYSDVHARGRIPHYILKYWEKKQYHIEYNAEELQALREGCVDFIGFSYYMSGAVTTVDELDGHDITDFPHAKMSQNPYIKSSDWGWAIDPVGLRVVLNLIYERYEKPLFIVENGFGAYDQKMADGAVHDRYRIDYLKQHIEQMQKAIDEDGVDLMGYTPWGIIDLVSFGSGEMEKRYGMIYVDKDNQGHGSLARSKKDSFEWYKNLIAENGWTKEEGMEH</sequence>
<dbReference type="InterPro" id="IPR018120">
    <property type="entry name" value="Glyco_hydro_1_AS"/>
</dbReference>
<comment type="similarity">
    <text evidence="1 5">Belongs to the glycosyl hydrolase 1 family.</text>
</comment>
<gene>
    <name evidence="7" type="ORF">GHI93_01770</name>
</gene>
<evidence type="ECO:0000256" key="2">
    <source>
        <dbReference type="ARBA" id="ARBA00022801"/>
    </source>
</evidence>
<dbReference type="InterPro" id="IPR033132">
    <property type="entry name" value="GH_1_N_CS"/>
</dbReference>
<dbReference type="FunFam" id="3.20.20.80:FF:000004">
    <property type="entry name" value="Beta-glucosidase 6-phospho-beta-glucosidase"/>
    <property type="match status" value="1"/>
</dbReference>
<keyword evidence="2 6" id="KW-0378">Hydrolase</keyword>
<keyword evidence="8" id="KW-1185">Reference proteome</keyword>
<dbReference type="PROSITE" id="PS00653">
    <property type="entry name" value="GLYCOSYL_HYDROL_F1_2"/>
    <property type="match status" value="1"/>
</dbReference>
<dbReference type="EMBL" id="WITJ01000002">
    <property type="protein sequence ID" value="MQW38678.1"/>
    <property type="molecule type" value="Genomic_DNA"/>
</dbReference>
<evidence type="ECO:0000256" key="1">
    <source>
        <dbReference type="ARBA" id="ARBA00010838"/>
    </source>
</evidence>
<dbReference type="PANTHER" id="PTHR10353:SF85">
    <property type="entry name" value="ARYL-PHOSPHO-BETA-D-GLUCOSIDASE BGLA"/>
    <property type="match status" value="1"/>
</dbReference>
<dbReference type="GO" id="GO:0016052">
    <property type="term" value="P:carbohydrate catabolic process"/>
    <property type="evidence" value="ECO:0007669"/>
    <property type="project" value="TreeGrafter"/>
</dbReference>
<keyword evidence="3 6" id="KW-0326">Glycosidase</keyword>
<dbReference type="InterPro" id="IPR001360">
    <property type="entry name" value="Glyco_hydro_1"/>
</dbReference>
<evidence type="ECO:0000313" key="8">
    <source>
        <dbReference type="Proteomes" id="UP000439550"/>
    </source>
</evidence>
<name>A0A7X2CZX7_9LACT</name>
<dbReference type="SUPFAM" id="SSF51445">
    <property type="entry name" value="(Trans)glycosidases"/>
    <property type="match status" value="1"/>
</dbReference>
<dbReference type="Proteomes" id="UP000439550">
    <property type="component" value="Unassembled WGS sequence"/>
</dbReference>
<dbReference type="GO" id="GO:0008706">
    <property type="term" value="F:6-phospho-beta-glucosidase activity"/>
    <property type="evidence" value="ECO:0007669"/>
    <property type="project" value="UniProtKB-EC"/>
</dbReference>
<dbReference type="InterPro" id="IPR017853">
    <property type="entry name" value="GH"/>
</dbReference>
<dbReference type="EC" id="3.2.1.86" evidence="7"/>
<protein>
    <submittedName>
        <fullName evidence="7">6-phospho-beta-glucosidase</fullName>
        <ecNumber evidence="7">3.2.1.86</ecNumber>
    </submittedName>
</protein>
<dbReference type="PANTHER" id="PTHR10353">
    <property type="entry name" value="GLYCOSYL HYDROLASE"/>
    <property type="match status" value="1"/>
</dbReference>
<evidence type="ECO:0000256" key="5">
    <source>
        <dbReference type="RuleBase" id="RU003690"/>
    </source>
</evidence>
<dbReference type="PRINTS" id="PR00131">
    <property type="entry name" value="GLHYDRLASE1"/>
</dbReference>
<dbReference type="OrthoDB" id="1637462at2"/>
<accession>A0A7X2CZX7</accession>
<dbReference type="AlphaFoldDB" id="A0A7X2CZX7"/>
<evidence type="ECO:0000256" key="4">
    <source>
        <dbReference type="PROSITE-ProRule" id="PRU10055"/>
    </source>
</evidence>
<dbReference type="RefSeq" id="WP_153495036.1">
    <property type="nucleotide sequence ID" value="NZ_CAXYUY010000009.1"/>
</dbReference>
<evidence type="ECO:0000313" key="7">
    <source>
        <dbReference type="EMBL" id="MQW38678.1"/>
    </source>
</evidence>
<dbReference type="Gene3D" id="3.20.20.80">
    <property type="entry name" value="Glycosidases"/>
    <property type="match status" value="1"/>
</dbReference>
<dbReference type="Pfam" id="PF00232">
    <property type="entry name" value="Glyco_hydro_1"/>
    <property type="match status" value="1"/>
</dbReference>
<feature type="active site" description="Nucleophile" evidence="4">
    <location>
        <position position="377"/>
    </location>
</feature>
<evidence type="ECO:0000256" key="3">
    <source>
        <dbReference type="ARBA" id="ARBA00023295"/>
    </source>
</evidence>